<evidence type="ECO:0000256" key="1">
    <source>
        <dbReference type="ARBA" id="ARBA00022801"/>
    </source>
</evidence>
<dbReference type="InterPro" id="IPR029058">
    <property type="entry name" value="AB_hydrolase_fold"/>
</dbReference>
<dbReference type="EMBL" id="AHEU01000038">
    <property type="protein sequence ID" value="EJR27754.1"/>
    <property type="molecule type" value="Genomic_DNA"/>
</dbReference>
<comment type="caution">
    <text evidence="3">The sequence shown here is derived from an EMBL/GenBank/DDBJ whole genome shotgun (WGS) entry which is preliminary data.</text>
</comment>
<dbReference type="Proteomes" id="UP000006960">
    <property type="component" value="Unassembled WGS sequence"/>
</dbReference>
<dbReference type="InterPro" id="IPR049492">
    <property type="entry name" value="BD-FAE-like_dom"/>
</dbReference>
<organism evidence="3 4">
    <name type="scientific">Bacillus cereus VD048</name>
    <dbReference type="NCBI Taxonomy" id="1053226"/>
    <lineage>
        <taxon>Bacteria</taxon>
        <taxon>Bacillati</taxon>
        <taxon>Bacillota</taxon>
        <taxon>Bacilli</taxon>
        <taxon>Bacillales</taxon>
        <taxon>Bacillaceae</taxon>
        <taxon>Bacillus</taxon>
        <taxon>Bacillus cereus group</taxon>
    </lineage>
</organism>
<accession>J8E9U8</accession>
<reference evidence="3 4" key="1">
    <citation type="submission" date="2012-04" db="EMBL/GenBank/DDBJ databases">
        <title>The Genome Sequence of Bacillus cereus VD048.</title>
        <authorList>
            <consortium name="The Broad Institute Genome Sequencing Platform"/>
            <consortium name="The Broad Institute Genome Sequencing Center for Infectious Disease"/>
            <person name="Feldgarden M."/>
            <person name="Van der Auwera G.A."/>
            <person name="Mahillon J."/>
            <person name="Duprez V."/>
            <person name="Timmery S."/>
            <person name="Mattelet C."/>
            <person name="Dierick K."/>
            <person name="Sun M."/>
            <person name="Yu Z."/>
            <person name="Zhu L."/>
            <person name="Hu X."/>
            <person name="Shank E.B."/>
            <person name="Swiecicka I."/>
            <person name="Hansen B.M."/>
            <person name="Andrup L."/>
            <person name="Young S.K."/>
            <person name="Zeng Q."/>
            <person name="Gargeya S."/>
            <person name="Fitzgerald M."/>
            <person name="Haas B."/>
            <person name="Abouelleil A."/>
            <person name="Alvarado L."/>
            <person name="Arachchi H.M."/>
            <person name="Berlin A."/>
            <person name="Chapman S.B."/>
            <person name="Goldberg J."/>
            <person name="Griggs A."/>
            <person name="Gujja S."/>
            <person name="Hansen M."/>
            <person name="Howarth C."/>
            <person name="Imamovic A."/>
            <person name="Larimer J."/>
            <person name="McCowen C."/>
            <person name="Montmayeur A."/>
            <person name="Murphy C."/>
            <person name="Neiman D."/>
            <person name="Pearson M."/>
            <person name="Priest M."/>
            <person name="Roberts A."/>
            <person name="Saif S."/>
            <person name="Shea T."/>
            <person name="Sisk P."/>
            <person name="Sykes S."/>
            <person name="Wortman J."/>
            <person name="Nusbaum C."/>
            <person name="Birren B."/>
        </authorList>
    </citation>
    <scope>NUCLEOTIDE SEQUENCE [LARGE SCALE GENOMIC DNA]</scope>
    <source>
        <strain evidence="3 4">VD048</strain>
    </source>
</reference>
<name>J8E9U8_BACCE</name>
<protein>
    <recommendedName>
        <fullName evidence="2">BD-FAE-like domain-containing protein</fullName>
    </recommendedName>
</protein>
<evidence type="ECO:0000313" key="4">
    <source>
        <dbReference type="Proteomes" id="UP000006960"/>
    </source>
</evidence>
<dbReference type="Gene3D" id="3.40.50.1820">
    <property type="entry name" value="alpha/beta hydrolase"/>
    <property type="match status" value="1"/>
</dbReference>
<keyword evidence="1" id="KW-0378">Hydrolase</keyword>
<dbReference type="SUPFAM" id="SSF53474">
    <property type="entry name" value="alpha/beta-Hydrolases"/>
    <property type="match status" value="1"/>
</dbReference>
<dbReference type="InterPro" id="IPR050300">
    <property type="entry name" value="GDXG_lipolytic_enzyme"/>
</dbReference>
<gene>
    <name evidence="3" type="ORF">IIG_04781</name>
</gene>
<evidence type="ECO:0000313" key="3">
    <source>
        <dbReference type="EMBL" id="EJR27754.1"/>
    </source>
</evidence>
<evidence type="ECO:0000259" key="2">
    <source>
        <dbReference type="Pfam" id="PF20434"/>
    </source>
</evidence>
<feature type="domain" description="BD-FAE-like" evidence="2">
    <location>
        <begin position="14"/>
        <end position="76"/>
    </location>
</feature>
<dbReference type="RefSeq" id="WP_002166554.1">
    <property type="nucleotide sequence ID" value="NZ_JH792312.1"/>
</dbReference>
<sequence length="80" mass="9209">MSKFERLFSVILNFLHQNLNYRLATPSYSTWPGIMDDMRLAIDYIVNQSYEWNLNPQNIGVMGDSAGGYLAAMLVLKYVQ</sequence>
<dbReference type="AlphaFoldDB" id="J8E9U8"/>
<dbReference type="PATRIC" id="fig|1053226.3.peg.4875"/>
<dbReference type="PANTHER" id="PTHR48081">
    <property type="entry name" value="AB HYDROLASE SUPERFAMILY PROTEIN C4A8.06C"/>
    <property type="match status" value="1"/>
</dbReference>
<dbReference type="HOGENOM" id="CLU_2582278_0_0_9"/>
<proteinExistence type="predicted"/>
<dbReference type="GO" id="GO:0016787">
    <property type="term" value="F:hydrolase activity"/>
    <property type="evidence" value="ECO:0007669"/>
    <property type="project" value="UniProtKB-KW"/>
</dbReference>
<dbReference type="Pfam" id="PF20434">
    <property type="entry name" value="BD-FAE"/>
    <property type="match status" value="1"/>
</dbReference>